<evidence type="ECO:0000313" key="2">
    <source>
        <dbReference type="EMBL" id="EYC02268.1"/>
    </source>
</evidence>
<dbReference type="EMBL" id="JARK01001437">
    <property type="protein sequence ID" value="EYC02268.1"/>
    <property type="molecule type" value="Genomic_DNA"/>
</dbReference>
<sequence length="129" mass="14935">MRMILREAGLKVHKEVEGHLITEQAKVKRLGLCKRLRKRLAADRHRAILLSDEKWFDIEKAHNHQNDQMWSKGKVALEERMIYRRLNIGTSDLEPYKRATAIFFSPCSPPSLDEDVGTEDNGSYGDEKT</sequence>
<name>A0A016TI41_9BILA</name>
<evidence type="ECO:0000256" key="1">
    <source>
        <dbReference type="SAM" id="MobiDB-lite"/>
    </source>
</evidence>
<evidence type="ECO:0000313" key="3">
    <source>
        <dbReference type="Proteomes" id="UP000024635"/>
    </source>
</evidence>
<gene>
    <name evidence="2" type="primary">Acey_s0101.g3404</name>
    <name evidence="2" type="ORF">Y032_0101g3404</name>
</gene>
<organism evidence="2 3">
    <name type="scientific">Ancylostoma ceylanicum</name>
    <dbReference type="NCBI Taxonomy" id="53326"/>
    <lineage>
        <taxon>Eukaryota</taxon>
        <taxon>Metazoa</taxon>
        <taxon>Ecdysozoa</taxon>
        <taxon>Nematoda</taxon>
        <taxon>Chromadorea</taxon>
        <taxon>Rhabditida</taxon>
        <taxon>Rhabditina</taxon>
        <taxon>Rhabditomorpha</taxon>
        <taxon>Strongyloidea</taxon>
        <taxon>Ancylostomatidae</taxon>
        <taxon>Ancylostomatinae</taxon>
        <taxon>Ancylostoma</taxon>
    </lineage>
</organism>
<dbReference type="OrthoDB" id="7951431at2759"/>
<keyword evidence="3" id="KW-1185">Reference proteome</keyword>
<dbReference type="AlphaFoldDB" id="A0A016TI41"/>
<protein>
    <submittedName>
        <fullName evidence="2">Uncharacterized protein</fullName>
    </submittedName>
</protein>
<comment type="caution">
    <text evidence="2">The sequence shown here is derived from an EMBL/GenBank/DDBJ whole genome shotgun (WGS) entry which is preliminary data.</text>
</comment>
<proteinExistence type="predicted"/>
<reference evidence="3" key="1">
    <citation type="journal article" date="2015" name="Nat. Genet.">
        <title>The genome and transcriptome of the zoonotic hookworm Ancylostoma ceylanicum identify infection-specific gene families.</title>
        <authorList>
            <person name="Schwarz E.M."/>
            <person name="Hu Y."/>
            <person name="Antoshechkin I."/>
            <person name="Miller M.M."/>
            <person name="Sternberg P.W."/>
            <person name="Aroian R.V."/>
        </authorList>
    </citation>
    <scope>NUCLEOTIDE SEQUENCE</scope>
    <source>
        <strain evidence="3">HY135</strain>
    </source>
</reference>
<accession>A0A016TI41</accession>
<dbReference type="Proteomes" id="UP000024635">
    <property type="component" value="Unassembled WGS sequence"/>
</dbReference>
<feature type="region of interest" description="Disordered" evidence="1">
    <location>
        <begin position="107"/>
        <end position="129"/>
    </location>
</feature>